<comment type="function">
    <text evidence="4">Inclusion body (IB) resident protein that interacts strongly with lipid droplet (LD) proteins. Involved in LD-mediated IB clearing after protein folding stress, probably by enabling access to the IBs of an LD-stored soluble sterol derivative that acts as a chaperone in inclusion clearing.</text>
</comment>
<keyword evidence="6" id="KW-0472">Membrane</keyword>
<dbReference type="GO" id="GO:0005829">
    <property type="term" value="C:cytosol"/>
    <property type="evidence" value="ECO:0007669"/>
    <property type="project" value="TreeGrafter"/>
</dbReference>
<evidence type="ECO:0000256" key="1">
    <source>
        <dbReference type="ARBA" id="ARBA00011408"/>
    </source>
</evidence>
<organism evidence="7 8">
    <name type="scientific">Talaromyces rugulosus</name>
    <name type="common">Penicillium rugulosum</name>
    <dbReference type="NCBI Taxonomy" id="121627"/>
    <lineage>
        <taxon>Eukaryota</taxon>
        <taxon>Fungi</taxon>
        <taxon>Dikarya</taxon>
        <taxon>Ascomycota</taxon>
        <taxon>Pezizomycotina</taxon>
        <taxon>Eurotiomycetes</taxon>
        <taxon>Eurotiomycetidae</taxon>
        <taxon>Eurotiales</taxon>
        <taxon>Trichocomaceae</taxon>
        <taxon>Talaromyces</taxon>
        <taxon>Talaromyces sect. Islandici</taxon>
    </lineage>
</organism>
<comment type="subunit">
    <text evidence="1">Interacts with lipid droplet proteins.</text>
</comment>
<feature type="compositionally biased region" description="Low complexity" evidence="5">
    <location>
        <begin position="189"/>
        <end position="201"/>
    </location>
</feature>
<dbReference type="PANTHER" id="PTHR31859:SF1">
    <property type="entry name" value="TETRATRICOPEPTIDE REPEAT PROTEIN 39C"/>
    <property type="match status" value="1"/>
</dbReference>
<feature type="region of interest" description="Disordered" evidence="5">
    <location>
        <begin position="183"/>
        <end position="203"/>
    </location>
</feature>
<feature type="compositionally biased region" description="Low complexity" evidence="5">
    <location>
        <begin position="219"/>
        <end position="233"/>
    </location>
</feature>
<keyword evidence="6" id="KW-1133">Transmembrane helix</keyword>
<dbReference type="RefSeq" id="XP_035342214.1">
    <property type="nucleotide sequence ID" value="XM_035486321.1"/>
</dbReference>
<evidence type="ECO:0000256" key="2">
    <source>
        <dbReference type="ARBA" id="ARBA00018424"/>
    </source>
</evidence>
<evidence type="ECO:0000313" key="7">
    <source>
        <dbReference type="EMBL" id="QKX56036.1"/>
    </source>
</evidence>
<dbReference type="OrthoDB" id="2154985at2759"/>
<feature type="transmembrane region" description="Helical" evidence="6">
    <location>
        <begin position="301"/>
        <end position="319"/>
    </location>
</feature>
<dbReference type="EMBL" id="CP055899">
    <property type="protein sequence ID" value="QKX56036.1"/>
    <property type="molecule type" value="Genomic_DNA"/>
</dbReference>
<evidence type="ECO:0000313" key="8">
    <source>
        <dbReference type="Proteomes" id="UP000509510"/>
    </source>
</evidence>
<evidence type="ECO:0000256" key="6">
    <source>
        <dbReference type="SAM" id="Phobius"/>
    </source>
</evidence>
<feature type="region of interest" description="Disordered" evidence="5">
    <location>
        <begin position="218"/>
        <end position="241"/>
    </location>
</feature>
<keyword evidence="6" id="KW-0812">Transmembrane</keyword>
<reference evidence="8" key="1">
    <citation type="submission" date="2020-06" db="EMBL/GenBank/DDBJ databases">
        <title>A chromosome-scale genome assembly of Talaromyces rugulosus W13939.</title>
        <authorList>
            <person name="Wang B."/>
            <person name="Guo L."/>
            <person name="Ye K."/>
            <person name="Wang L."/>
        </authorList>
    </citation>
    <scope>NUCLEOTIDE SEQUENCE [LARGE SCALE GENOMIC DNA]</scope>
    <source>
        <strain evidence="8">W13939</strain>
    </source>
</reference>
<feature type="transmembrane region" description="Helical" evidence="6">
    <location>
        <begin position="256"/>
        <end position="280"/>
    </location>
</feature>
<dbReference type="GO" id="GO:0005741">
    <property type="term" value="C:mitochondrial outer membrane"/>
    <property type="evidence" value="ECO:0007669"/>
    <property type="project" value="TreeGrafter"/>
</dbReference>
<accession>A0A7H8QQA1</accession>
<dbReference type="InterPro" id="IPR019412">
    <property type="entry name" value="IML2/TPR_39"/>
</dbReference>
<name>A0A7H8QQA1_TALRU</name>
<gene>
    <name evidence="7" type="ORF">TRUGW13939_03136</name>
</gene>
<dbReference type="KEGG" id="trg:TRUGW13939_03136"/>
<dbReference type="AlphaFoldDB" id="A0A7H8QQA1"/>
<evidence type="ECO:0000256" key="5">
    <source>
        <dbReference type="SAM" id="MobiDB-lite"/>
    </source>
</evidence>
<dbReference type="PANTHER" id="PTHR31859">
    <property type="entry name" value="TETRATRICOPEPTIDE REPEAT PROTEIN 39 FAMILY MEMBER"/>
    <property type="match status" value="1"/>
</dbReference>
<dbReference type="Proteomes" id="UP000509510">
    <property type="component" value="Chromosome II"/>
</dbReference>
<dbReference type="GeneID" id="55990641"/>
<keyword evidence="8" id="KW-1185">Reference proteome</keyword>
<dbReference type="GO" id="GO:0005634">
    <property type="term" value="C:nucleus"/>
    <property type="evidence" value="ECO:0007669"/>
    <property type="project" value="TreeGrafter"/>
</dbReference>
<protein>
    <recommendedName>
        <fullName evidence="2">Inclusion body clearance protein IML2</fullName>
    </recommendedName>
    <alternativeName>
        <fullName evidence="3">Inclusion body clearance protein iml2</fullName>
    </alternativeName>
</protein>
<dbReference type="Pfam" id="PF10300">
    <property type="entry name" value="Iml2-TPR_39"/>
    <property type="match status" value="1"/>
</dbReference>
<proteinExistence type="predicted"/>
<sequence>MYRVGSWLYGRKSGNSSSQSLDSAVQVQDLEHAMAAATLILNDDVEGAETGLNKGDSTFHKTGKGVVGFIRSTLGFEQEIMRQAAERLADAENSAYNDQQKTIHASGAPNAFHSQIYDAGTEYVLCQAMVQIMAAVVGVLNESLTESLKGFYKMRKAYMALDSILRMEERHLKTIRSKTTPISALQLESKAPSSNPSSAHSSIHDLTKDTVQLSVVDKSQTPSSPGTPGTPLGETFSHGPESAEFSHPIDAFIHSAASLCFGMLLLILSMIPPTFSRLLAIIGFRGDKERGLRMLWQASKFDSLVGAIAAFGILGYYNGFVRFCDIIPDATTEDELEVEGYPVDRLTALLQKMRKRYPNSQLWLLEESRMKGANRDLETALDMLKHGEKSPLKQVEGLQTFEKSLDAMYLHKYEECAESFISCVDLNSWSPALYYYIAGAAYLVLYRRSSATSAADAAVYAEKARENLRKAPTLAGKKRLMARPLPFDVFVTRKVAKWEARAKEWKVDLVDAVGVDPIEEMIFFWNGYNRMREGGLEDSLSNLSWSETEANKTWSKESDDEKAILSLLRAGVLRALRKHQAAKEILQHKILPQDRTLFKGHLRDDWILPVAHFELASNLWMERPSYVATHGLSECALKTTVSRTSAEFDVKGEEEVEREKVRECEEHLEKIAKWESYDLDTRIGLKVTAAREAVRKWHLAHPTPASI</sequence>
<evidence type="ECO:0000256" key="4">
    <source>
        <dbReference type="ARBA" id="ARBA00043897"/>
    </source>
</evidence>
<evidence type="ECO:0000256" key="3">
    <source>
        <dbReference type="ARBA" id="ARBA00019539"/>
    </source>
</evidence>